<organism evidence="2 3">
    <name type="scientific">Candidatus Woykebacteria bacterium RIFCSPHIGHO2_12_FULL_45_10</name>
    <dbReference type="NCBI Taxonomy" id="1802603"/>
    <lineage>
        <taxon>Bacteria</taxon>
        <taxon>Candidatus Woykeibacteriota</taxon>
    </lineage>
</organism>
<dbReference type="Proteomes" id="UP000178068">
    <property type="component" value="Unassembled WGS sequence"/>
</dbReference>
<dbReference type="EMBL" id="MHCZ01000039">
    <property type="protein sequence ID" value="OGY29234.1"/>
    <property type="molecule type" value="Genomic_DNA"/>
</dbReference>
<dbReference type="AlphaFoldDB" id="A0A1G1WNG9"/>
<gene>
    <name evidence="2" type="ORF">A3F35_01595</name>
</gene>
<evidence type="ECO:0000256" key="1">
    <source>
        <dbReference type="SAM" id="Phobius"/>
    </source>
</evidence>
<keyword evidence="1" id="KW-0472">Membrane</keyword>
<evidence type="ECO:0000313" key="2">
    <source>
        <dbReference type="EMBL" id="OGY29234.1"/>
    </source>
</evidence>
<name>A0A1G1WNG9_9BACT</name>
<keyword evidence="1" id="KW-0812">Transmembrane</keyword>
<keyword evidence="1" id="KW-1133">Transmembrane helix</keyword>
<dbReference type="InterPro" id="IPR013879">
    <property type="entry name" value="DUF1761"/>
</dbReference>
<feature type="transmembrane region" description="Helical" evidence="1">
    <location>
        <begin position="88"/>
        <end position="105"/>
    </location>
</feature>
<proteinExistence type="predicted"/>
<accession>A0A1G1WNG9</accession>
<protein>
    <recommendedName>
        <fullName evidence="4">DUF1761 domain-containing protein</fullName>
    </recommendedName>
</protein>
<reference evidence="2 3" key="1">
    <citation type="journal article" date="2016" name="Nat. Commun.">
        <title>Thousands of microbial genomes shed light on interconnected biogeochemical processes in an aquifer system.</title>
        <authorList>
            <person name="Anantharaman K."/>
            <person name="Brown C.T."/>
            <person name="Hug L.A."/>
            <person name="Sharon I."/>
            <person name="Castelle C.J."/>
            <person name="Probst A.J."/>
            <person name="Thomas B.C."/>
            <person name="Singh A."/>
            <person name="Wilkins M.J."/>
            <person name="Karaoz U."/>
            <person name="Brodie E.L."/>
            <person name="Williams K.H."/>
            <person name="Hubbard S.S."/>
            <person name="Banfield J.F."/>
        </authorList>
    </citation>
    <scope>NUCLEOTIDE SEQUENCE [LARGE SCALE GENOMIC DNA]</scope>
</reference>
<feature type="transmembrane region" description="Helical" evidence="1">
    <location>
        <begin position="112"/>
        <end position="134"/>
    </location>
</feature>
<comment type="caution">
    <text evidence="2">The sequence shown here is derived from an EMBL/GenBank/DDBJ whole genome shotgun (WGS) entry which is preliminary data.</text>
</comment>
<evidence type="ECO:0000313" key="3">
    <source>
        <dbReference type="Proteomes" id="UP000178068"/>
    </source>
</evidence>
<sequence length="135" mass="14412">MIAVNVNLVHVVIAAIASMVVGALWYSPALFAKPWMQLVGKSQEDLKKGATQGYIVSAIAALVTAYVLAHFAVYAGAKTWQDGVVTGFWAWLGFVATTKTVEVVFEGRRKKLLAINIGQHLVGLVVMGAILAGWA</sequence>
<dbReference type="Pfam" id="PF08570">
    <property type="entry name" value="DUF1761"/>
    <property type="match status" value="1"/>
</dbReference>
<feature type="transmembrane region" description="Helical" evidence="1">
    <location>
        <begin position="12"/>
        <end position="32"/>
    </location>
</feature>
<evidence type="ECO:0008006" key="4">
    <source>
        <dbReference type="Google" id="ProtNLM"/>
    </source>
</evidence>
<dbReference type="STRING" id="1802603.A3F35_01595"/>
<feature type="transmembrane region" description="Helical" evidence="1">
    <location>
        <begin position="53"/>
        <end position="76"/>
    </location>
</feature>